<comment type="caution">
    <text evidence="8">The sequence shown here is derived from an EMBL/GenBank/DDBJ whole genome shotgun (WGS) entry which is preliminary data.</text>
</comment>
<evidence type="ECO:0000259" key="7">
    <source>
        <dbReference type="PROSITE" id="PS51160"/>
    </source>
</evidence>
<dbReference type="EMBL" id="JBHTKK010000001">
    <property type="protein sequence ID" value="MFD1064439.1"/>
    <property type="molecule type" value="Genomic_DNA"/>
</dbReference>
<sequence>MQAQEVKLLKTLNTDVVKDITGFQLCSYLVALEGWRRGLELKWYRDETNLCKLDTNNKSTHGKFFSLSNGNKLHYFFRSRGDKVTNKTVKICKNKEDTKALFKQSNVPIPRGKTLETDENIINYANEIGYPVIIKPTSGSMGQGVYTNISNEDELIGILKELRSKYSFHEYIVEKHYDGNEYRIYVVDDKAIGATNRIPANIVGDGVNTVEKLIEIKNNERKKNPYLARKPIKVDYEVTYMLERAGYKLDSIPEKNEELFLREKSNLSAGGDPIEATDELSDEVKQIAVDALKALPSIPHAGVDIIVDPADNRKGVVLEANATAEIGFHLFPLVGEARDVAGAIIDYYFPETIEKNKSSFYFDYLSMLEPLKKNAVDEIKAIQTPMEEMHAKKYIVTGKVIKVSYMSYIKREALRNNIFGYIKKLSNNQVEILALGSDKEIVDGFYRFVKKGSKKSVIKNIEEQDLIHSDEPRKTGFQIITS</sequence>
<dbReference type="Gene3D" id="3.30.470.20">
    <property type="entry name" value="ATP-grasp fold, B domain"/>
    <property type="match status" value="2"/>
</dbReference>
<keyword evidence="8" id="KW-0378">Hydrolase</keyword>
<name>A0ABW3NCC3_9BACI</name>
<reference evidence="9" key="1">
    <citation type="journal article" date="2019" name="Int. J. Syst. Evol. Microbiol.">
        <title>The Global Catalogue of Microorganisms (GCM) 10K type strain sequencing project: providing services to taxonomists for standard genome sequencing and annotation.</title>
        <authorList>
            <consortium name="The Broad Institute Genomics Platform"/>
            <consortium name="The Broad Institute Genome Sequencing Center for Infectious Disease"/>
            <person name="Wu L."/>
            <person name="Ma J."/>
        </authorList>
    </citation>
    <scope>NUCLEOTIDE SEQUENCE [LARGE SCALE GENOMIC DNA]</scope>
    <source>
        <strain evidence="9">CCUG 56608</strain>
    </source>
</reference>
<evidence type="ECO:0000256" key="1">
    <source>
        <dbReference type="ARBA" id="ARBA00015991"/>
    </source>
</evidence>
<dbReference type="SUPFAM" id="SSF56059">
    <property type="entry name" value="Glutathione synthetase ATP-binding domain-like"/>
    <property type="match status" value="1"/>
</dbReference>
<accession>A0ABW3NCC3</accession>
<evidence type="ECO:0000256" key="2">
    <source>
        <dbReference type="ARBA" id="ARBA00032904"/>
    </source>
</evidence>
<comment type="similarity">
    <text evidence="5">Belongs to the acylphosphatase family.</text>
</comment>
<gene>
    <name evidence="8" type="ORF">ACFQ19_00235</name>
</gene>
<dbReference type="PANTHER" id="PTHR21621">
    <property type="entry name" value="RIBOSOMAL PROTEIN S6 MODIFICATION PROTEIN"/>
    <property type="match status" value="1"/>
</dbReference>
<keyword evidence="3" id="KW-0067">ATP-binding</keyword>
<protein>
    <recommendedName>
        <fullName evidence="1">Acylphosphatase</fullName>
    </recommendedName>
    <alternativeName>
        <fullName evidence="2">Acylphosphate phosphohydrolase</fullName>
    </alternativeName>
</protein>
<feature type="domain" description="Acylphosphatase-like" evidence="7">
    <location>
        <begin position="391"/>
        <end position="481"/>
    </location>
</feature>
<dbReference type="Gene3D" id="3.30.70.100">
    <property type="match status" value="1"/>
</dbReference>
<evidence type="ECO:0000256" key="5">
    <source>
        <dbReference type="RuleBase" id="RU004168"/>
    </source>
</evidence>
<comment type="caution">
    <text evidence="4">Lacks conserved residue(s) required for the propagation of feature annotation.</text>
</comment>
<dbReference type="Pfam" id="PF02786">
    <property type="entry name" value="CPSase_L_D2"/>
    <property type="match status" value="1"/>
</dbReference>
<dbReference type="Pfam" id="PF00708">
    <property type="entry name" value="Acylphosphatase"/>
    <property type="match status" value="1"/>
</dbReference>
<keyword evidence="9" id="KW-1185">Reference proteome</keyword>
<dbReference type="PANTHER" id="PTHR21621:SF0">
    <property type="entry name" value="BETA-CITRYLGLUTAMATE SYNTHASE B-RELATED"/>
    <property type="match status" value="1"/>
</dbReference>
<dbReference type="InterPro" id="IPR001792">
    <property type="entry name" value="Acylphosphatase-like_dom"/>
</dbReference>
<dbReference type="SUPFAM" id="SSF54975">
    <property type="entry name" value="Acylphosphatase/BLUF domain-like"/>
    <property type="match status" value="1"/>
</dbReference>
<organism evidence="8 9">
    <name type="scientific">Oceanobacillus locisalsi</name>
    <dbReference type="NCBI Taxonomy" id="546107"/>
    <lineage>
        <taxon>Bacteria</taxon>
        <taxon>Bacillati</taxon>
        <taxon>Bacillota</taxon>
        <taxon>Bacilli</taxon>
        <taxon>Bacillales</taxon>
        <taxon>Bacillaceae</taxon>
        <taxon>Oceanobacillus</taxon>
    </lineage>
</organism>
<dbReference type="PROSITE" id="PS50975">
    <property type="entry name" value="ATP_GRASP"/>
    <property type="match status" value="1"/>
</dbReference>
<feature type="domain" description="ATP-grasp" evidence="6">
    <location>
        <begin position="99"/>
        <end position="349"/>
    </location>
</feature>
<proteinExistence type="inferred from homology"/>
<dbReference type="Proteomes" id="UP001597041">
    <property type="component" value="Unassembled WGS sequence"/>
</dbReference>
<evidence type="ECO:0000259" key="6">
    <source>
        <dbReference type="PROSITE" id="PS50975"/>
    </source>
</evidence>
<dbReference type="InterPro" id="IPR011761">
    <property type="entry name" value="ATP-grasp"/>
</dbReference>
<dbReference type="InterPro" id="IPR036046">
    <property type="entry name" value="Acylphosphatase-like_dom_sf"/>
</dbReference>
<evidence type="ECO:0000313" key="9">
    <source>
        <dbReference type="Proteomes" id="UP001597041"/>
    </source>
</evidence>
<dbReference type="InterPro" id="IPR005479">
    <property type="entry name" value="CPAse_ATP-bd"/>
</dbReference>
<dbReference type="GO" id="GO:0003998">
    <property type="term" value="F:acylphosphatase activity"/>
    <property type="evidence" value="ECO:0007669"/>
    <property type="project" value="UniProtKB-EC"/>
</dbReference>
<evidence type="ECO:0000256" key="3">
    <source>
        <dbReference type="PROSITE-ProRule" id="PRU00409"/>
    </source>
</evidence>
<evidence type="ECO:0000256" key="4">
    <source>
        <dbReference type="PROSITE-ProRule" id="PRU00520"/>
    </source>
</evidence>
<keyword evidence="3" id="KW-0547">Nucleotide-binding</keyword>
<dbReference type="RefSeq" id="WP_379589841.1">
    <property type="nucleotide sequence ID" value="NZ_JBHTKK010000001.1"/>
</dbReference>
<dbReference type="PROSITE" id="PS51160">
    <property type="entry name" value="ACYLPHOSPHATASE_3"/>
    <property type="match status" value="1"/>
</dbReference>
<evidence type="ECO:0000313" key="8">
    <source>
        <dbReference type="EMBL" id="MFD1064439.1"/>
    </source>
</evidence>